<dbReference type="EMBL" id="KI546015">
    <property type="protein sequence ID" value="EST47950.1"/>
    <property type="molecule type" value="Genomic_DNA"/>
</dbReference>
<sequence>MGLPVVPPQKRYRAQHIVEHQHAQDGHDEARALQRRVPSRHGLVAERGEEYPVCDGLQCIERRAARCRGSVRDFGGSGVEEERENSVQRVHQALRRR</sequence>
<name>V6LTN7_9EUKA</name>
<dbReference type="AlphaFoldDB" id="V6LTN7"/>
<organism evidence="1">
    <name type="scientific">Spironucleus salmonicida</name>
    <dbReference type="NCBI Taxonomy" id="348837"/>
    <lineage>
        <taxon>Eukaryota</taxon>
        <taxon>Metamonada</taxon>
        <taxon>Diplomonadida</taxon>
        <taxon>Hexamitidae</taxon>
        <taxon>Hexamitinae</taxon>
        <taxon>Spironucleus</taxon>
    </lineage>
</organism>
<reference evidence="1" key="1">
    <citation type="journal article" date="2014" name="PLoS Genet.">
        <title>The Genome of Spironucleus salmonicida Highlights a Fish Pathogen Adapted to Fluctuating Environments.</title>
        <authorList>
            <person name="Xu F."/>
            <person name="Jerlstrom-Hultqvist J."/>
            <person name="Einarsson E."/>
            <person name="Astvaldsson A."/>
            <person name="Svard S.G."/>
            <person name="Andersson J.O."/>
        </authorList>
    </citation>
    <scope>NUCLEOTIDE SEQUENCE</scope>
</reference>
<evidence type="ECO:0000313" key="1">
    <source>
        <dbReference type="EMBL" id="EST47950.1"/>
    </source>
</evidence>
<proteinExistence type="predicted"/>
<gene>
    <name evidence="1" type="ORF">SS50377_11933</name>
</gene>
<accession>V6LTN7</accession>
<protein>
    <submittedName>
        <fullName evidence="1">Uncharacterized protein</fullName>
    </submittedName>
</protein>